<name>A0A443RMF3_9ACAR</name>
<keyword evidence="11" id="KW-1185">Reference proteome</keyword>
<keyword evidence="3" id="KW-0813">Transport</keyword>
<keyword evidence="4" id="KW-0812">Transmembrane</keyword>
<comment type="caution">
    <text evidence="10">The sequence shown here is derived from an EMBL/GenBank/DDBJ whole genome shotgun (WGS) entry which is preliminary data.</text>
</comment>
<evidence type="ECO:0000256" key="3">
    <source>
        <dbReference type="ARBA" id="ARBA00022448"/>
    </source>
</evidence>
<gene>
    <name evidence="10" type="ORF">B4U79_09169</name>
</gene>
<dbReference type="GO" id="GO:0030134">
    <property type="term" value="C:COPII-coated ER to Golgi transport vesicle"/>
    <property type="evidence" value="ECO:0007669"/>
    <property type="project" value="TreeGrafter"/>
</dbReference>
<comment type="function">
    <text evidence="9">Regulator of endoplasmic reticulum secretion that acts as a key determinant of brain size. Required for secretion of extracellular matrix proteins. Required for correct brain development by depositing sufficient extracellular matrix proteins for tissue integrity and the proliferation of neural progenitors. Acts as a regulator of the unfolded protein response (UPR).</text>
</comment>
<protein>
    <recommendedName>
        <fullName evidence="2">Immediate early response 3-interacting protein 1</fullName>
    </recommendedName>
</protein>
<dbReference type="PANTHER" id="PTHR15858">
    <property type="entry name" value="IMMEDIATE EARLY RESPONSE 3-INTERACTING PROTEIN 1"/>
    <property type="match status" value="1"/>
</dbReference>
<evidence type="ECO:0000256" key="2">
    <source>
        <dbReference type="ARBA" id="ARBA00016434"/>
    </source>
</evidence>
<comment type="subcellular location">
    <subcellularLocation>
        <location evidence="1">Membrane</location>
    </subcellularLocation>
</comment>
<evidence type="ECO:0000256" key="5">
    <source>
        <dbReference type="ARBA" id="ARBA00022927"/>
    </source>
</evidence>
<accession>A0A443RMF3</accession>
<evidence type="ECO:0000256" key="9">
    <source>
        <dbReference type="ARBA" id="ARBA00045999"/>
    </source>
</evidence>
<evidence type="ECO:0000313" key="10">
    <source>
        <dbReference type="EMBL" id="RWS16432.1"/>
    </source>
</evidence>
<dbReference type="Proteomes" id="UP000285301">
    <property type="component" value="Unassembled WGS sequence"/>
</dbReference>
<evidence type="ECO:0000256" key="4">
    <source>
        <dbReference type="ARBA" id="ARBA00022692"/>
    </source>
</evidence>
<dbReference type="GO" id="GO:0015031">
    <property type="term" value="P:protein transport"/>
    <property type="evidence" value="ECO:0007669"/>
    <property type="project" value="UniProtKB-KW"/>
</dbReference>
<organism evidence="10 11">
    <name type="scientific">Dinothrombium tinctorium</name>
    <dbReference type="NCBI Taxonomy" id="1965070"/>
    <lineage>
        <taxon>Eukaryota</taxon>
        <taxon>Metazoa</taxon>
        <taxon>Ecdysozoa</taxon>
        <taxon>Arthropoda</taxon>
        <taxon>Chelicerata</taxon>
        <taxon>Arachnida</taxon>
        <taxon>Acari</taxon>
        <taxon>Acariformes</taxon>
        <taxon>Trombidiformes</taxon>
        <taxon>Prostigmata</taxon>
        <taxon>Anystina</taxon>
        <taxon>Parasitengona</taxon>
        <taxon>Trombidioidea</taxon>
        <taxon>Trombidiidae</taxon>
        <taxon>Dinothrombium</taxon>
    </lineage>
</organism>
<evidence type="ECO:0000256" key="7">
    <source>
        <dbReference type="ARBA" id="ARBA00023136"/>
    </source>
</evidence>
<dbReference type="STRING" id="1965070.A0A443RMF3"/>
<dbReference type="EMBL" id="NCKU01000232">
    <property type="protein sequence ID" value="RWS16432.1"/>
    <property type="molecule type" value="Genomic_DNA"/>
</dbReference>
<dbReference type="GO" id="GO:0000139">
    <property type="term" value="C:Golgi membrane"/>
    <property type="evidence" value="ECO:0007669"/>
    <property type="project" value="TreeGrafter"/>
</dbReference>
<evidence type="ECO:0000313" key="11">
    <source>
        <dbReference type="Proteomes" id="UP000285301"/>
    </source>
</evidence>
<dbReference type="GO" id="GO:0005789">
    <property type="term" value="C:endoplasmic reticulum membrane"/>
    <property type="evidence" value="ECO:0007669"/>
    <property type="project" value="TreeGrafter"/>
</dbReference>
<sequence>MVLSIYNLYKATLLVINAIAILHEERFLAKFGWARNQMSAAQFSYGYQASQPGFKENLLNLIHSIRTVMRVPLILLNIITILFELVAG</sequence>
<dbReference type="AlphaFoldDB" id="A0A443RMF3"/>
<keyword evidence="6" id="KW-1133">Transmembrane helix</keyword>
<proteinExistence type="inferred from homology"/>
<dbReference type="OrthoDB" id="15356at2759"/>
<evidence type="ECO:0000256" key="1">
    <source>
        <dbReference type="ARBA" id="ARBA00004370"/>
    </source>
</evidence>
<reference evidence="10 11" key="1">
    <citation type="journal article" date="2018" name="Gigascience">
        <title>Genomes of trombidid mites reveal novel predicted allergens and laterally-transferred genes associated with secondary metabolism.</title>
        <authorList>
            <person name="Dong X."/>
            <person name="Chaisiri K."/>
            <person name="Xia D."/>
            <person name="Armstrong S.D."/>
            <person name="Fang Y."/>
            <person name="Donnelly M.J."/>
            <person name="Kadowaki T."/>
            <person name="McGarry J.W."/>
            <person name="Darby A.C."/>
            <person name="Makepeace B.L."/>
        </authorList>
    </citation>
    <scope>NUCLEOTIDE SEQUENCE [LARGE SCALE GENOMIC DNA]</scope>
    <source>
        <strain evidence="10">UoL-WK</strain>
    </source>
</reference>
<evidence type="ECO:0000256" key="8">
    <source>
        <dbReference type="ARBA" id="ARBA00024203"/>
    </source>
</evidence>
<comment type="similarity">
    <text evidence="8">Belongs to the YOS1 family.</text>
</comment>
<dbReference type="InterPro" id="IPR013880">
    <property type="entry name" value="Yos1"/>
</dbReference>
<dbReference type="Pfam" id="PF08571">
    <property type="entry name" value="Yos1"/>
    <property type="match status" value="1"/>
</dbReference>
<evidence type="ECO:0000256" key="6">
    <source>
        <dbReference type="ARBA" id="ARBA00022989"/>
    </source>
</evidence>
<dbReference type="GO" id="GO:0006888">
    <property type="term" value="P:endoplasmic reticulum to Golgi vesicle-mediated transport"/>
    <property type="evidence" value="ECO:0007669"/>
    <property type="project" value="TreeGrafter"/>
</dbReference>
<keyword evidence="7" id="KW-0472">Membrane</keyword>
<keyword evidence="5" id="KW-0653">Protein transport</keyword>
<dbReference type="PANTHER" id="PTHR15858:SF0">
    <property type="entry name" value="IMMEDIATE EARLY RESPONSE 3-INTERACTING PROTEIN 1"/>
    <property type="match status" value="1"/>
</dbReference>